<organism evidence="10 11">
    <name type="scientific">Kluyveromyces dobzhanskii CBS 2104</name>
    <dbReference type="NCBI Taxonomy" id="1427455"/>
    <lineage>
        <taxon>Eukaryota</taxon>
        <taxon>Fungi</taxon>
        <taxon>Dikarya</taxon>
        <taxon>Ascomycota</taxon>
        <taxon>Saccharomycotina</taxon>
        <taxon>Saccharomycetes</taxon>
        <taxon>Saccharomycetales</taxon>
        <taxon>Saccharomycetaceae</taxon>
        <taxon>Kluyveromyces</taxon>
    </lineage>
</organism>
<keyword evidence="4" id="KW-0496">Mitochondrion</keyword>
<keyword evidence="5" id="KW-0687">Ribonucleoprotein</keyword>
<accession>A0A0A8L1S1</accession>
<protein>
    <recommendedName>
        <fullName evidence="6">Large ribosomal subunit protein uL30m</fullName>
    </recommendedName>
</protein>
<evidence type="ECO:0000256" key="7">
    <source>
        <dbReference type="ARBA" id="ARBA00037226"/>
    </source>
</evidence>
<dbReference type="FunFam" id="3.30.1390.20:FF:000010">
    <property type="entry name" value="Large subunit ribosomal protein L30"/>
    <property type="match status" value="1"/>
</dbReference>
<dbReference type="OrthoDB" id="509901at2759"/>
<dbReference type="PANTHER" id="PTHR15892:SF2">
    <property type="entry name" value="LARGE RIBOSOMAL SUBUNIT PROTEIN UL30M"/>
    <property type="match status" value="1"/>
</dbReference>
<feature type="region of interest" description="Disordered" evidence="8">
    <location>
        <begin position="65"/>
        <end position="84"/>
    </location>
</feature>
<dbReference type="InterPro" id="IPR016082">
    <property type="entry name" value="Ribosomal_uL30_ferredoxin-like"/>
</dbReference>
<dbReference type="GO" id="GO:0015934">
    <property type="term" value="C:large ribosomal subunit"/>
    <property type="evidence" value="ECO:0007669"/>
    <property type="project" value="InterPro"/>
</dbReference>
<evidence type="ECO:0000256" key="3">
    <source>
        <dbReference type="ARBA" id="ARBA00022980"/>
    </source>
</evidence>
<evidence type="ECO:0000256" key="8">
    <source>
        <dbReference type="SAM" id="MobiDB-lite"/>
    </source>
</evidence>
<reference evidence="10 11" key="1">
    <citation type="submission" date="2014-03" db="EMBL/GenBank/DDBJ databases">
        <title>The genome of Kluyveromyces dobzhanskii.</title>
        <authorList>
            <person name="Nystedt B."/>
            <person name="Astrom S."/>
        </authorList>
    </citation>
    <scope>NUCLEOTIDE SEQUENCE [LARGE SCALE GENOMIC DNA]</scope>
    <source>
        <strain evidence="10 11">CBS 2104</strain>
    </source>
</reference>
<evidence type="ECO:0000313" key="11">
    <source>
        <dbReference type="Proteomes" id="UP000031516"/>
    </source>
</evidence>
<evidence type="ECO:0000256" key="1">
    <source>
        <dbReference type="ARBA" id="ARBA00004173"/>
    </source>
</evidence>
<evidence type="ECO:0000259" key="9">
    <source>
        <dbReference type="Pfam" id="PF00327"/>
    </source>
</evidence>
<comment type="subcellular location">
    <subcellularLocation>
        <location evidence="1">Mitochondrion</location>
    </subcellularLocation>
</comment>
<dbReference type="PANTHER" id="PTHR15892">
    <property type="entry name" value="MITOCHONDRIAL RIBOSOMAL PROTEIN L30"/>
    <property type="match status" value="1"/>
</dbReference>
<comment type="similarity">
    <text evidence="2">Belongs to the universal ribosomal protein uL30 family.</text>
</comment>
<dbReference type="CDD" id="cd01658">
    <property type="entry name" value="Ribosomal_L30"/>
    <property type="match status" value="1"/>
</dbReference>
<evidence type="ECO:0000256" key="5">
    <source>
        <dbReference type="ARBA" id="ARBA00023274"/>
    </source>
</evidence>
<dbReference type="Proteomes" id="UP000031516">
    <property type="component" value="Unassembled WGS sequence"/>
</dbReference>
<dbReference type="SUPFAM" id="SSF55129">
    <property type="entry name" value="Ribosomal protein L30p/L7e"/>
    <property type="match status" value="1"/>
</dbReference>
<dbReference type="GO" id="GO:0003735">
    <property type="term" value="F:structural constituent of ribosome"/>
    <property type="evidence" value="ECO:0007669"/>
    <property type="project" value="InterPro"/>
</dbReference>
<dbReference type="NCBIfam" id="TIGR01308">
    <property type="entry name" value="rpmD_bact"/>
    <property type="match status" value="1"/>
</dbReference>
<dbReference type="AlphaFoldDB" id="A0A0A8L1S1"/>
<dbReference type="Gene3D" id="3.30.1390.20">
    <property type="entry name" value="Ribosomal protein L30, ferredoxin-like fold domain"/>
    <property type="match status" value="1"/>
</dbReference>
<dbReference type="InterPro" id="IPR036919">
    <property type="entry name" value="Ribo_uL30_ferredoxin-like_sf"/>
</dbReference>
<dbReference type="EMBL" id="CCBQ010000019">
    <property type="protein sequence ID" value="CDO93007.1"/>
    <property type="molecule type" value="Genomic_DNA"/>
</dbReference>
<evidence type="ECO:0000256" key="4">
    <source>
        <dbReference type="ARBA" id="ARBA00023128"/>
    </source>
</evidence>
<evidence type="ECO:0000256" key="6">
    <source>
        <dbReference type="ARBA" id="ARBA00035281"/>
    </source>
</evidence>
<name>A0A0A8L1S1_9SACH</name>
<dbReference type="Pfam" id="PF00327">
    <property type="entry name" value="Ribosomal_L30"/>
    <property type="match status" value="1"/>
</dbReference>
<dbReference type="GO" id="GO:0005739">
    <property type="term" value="C:mitochondrion"/>
    <property type="evidence" value="ECO:0007669"/>
    <property type="project" value="UniProtKB-SubCell"/>
</dbReference>
<keyword evidence="3" id="KW-0689">Ribosomal protein</keyword>
<comment type="function">
    <text evidence="7">Component of the mitochondrial ribosome (mitoribosome), a dedicated translation machinery responsible for the synthesis of mitochondrial genome-encoded proteins, including at least some of the essential transmembrane subunits of the mitochondrial respiratory chain. The mitoribosomes are attached to the mitochondrial inner membrane and translation products are cotranslationally integrated into the membrane.</text>
</comment>
<feature type="domain" description="Large ribosomal subunit protein uL30-like ferredoxin-like fold" evidence="9">
    <location>
        <begin position="4"/>
        <end position="54"/>
    </location>
</feature>
<evidence type="ECO:0000313" key="10">
    <source>
        <dbReference type="EMBL" id="CDO93007.1"/>
    </source>
</evidence>
<evidence type="ECO:0000256" key="2">
    <source>
        <dbReference type="ARBA" id="ARBA00007594"/>
    </source>
</evidence>
<keyword evidence="11" id="KW-1185">Reference proteome</keyword>
<dbReference type="InterPro" id="IPR005996">
    <property type="entry name" value="Ribosomal_uL30_bac-type"/>
</dbReference>
<gene>
    <name evidence="10" type="ORF">KLDO_g1313</name>
</gene>
<proteinExistence type="inferred from homology"/>
<sequence>MVFYRITLQRSVIGTPQKTRAVVKSLGLGKRGSVVFQPATPSIAGAVAQIKELVSVELSDKALSKEQQRELRKSNPGFTVEKGV</sequence>
<comment type="caution">
    <text evidence="10">The sequence shown here is derived from an EMBL/GenBank/DDBJ whole genome shotgun (WGS) entry which is preliminary data.</text>
</comment>
<dbReference type="GO" id="GO:0006412">
    <property type="term" value="P:translation"/>
    <property type="evidence" value="ECO:0007669"/>
    <property type="project" value="InterPro"/>
</dbReference>